<evidence type="ECO:0000256" key="1">
    <source>
        <dbReference type="ARBA" id="ARBA00004123"/>
    </source>
</evidence>
<dbReference type="GO" id="GO:0003682">
    <property type="term" value="F:chromatin binding"/>
    <property type="evidence" value="ECO:0007669"/>
    <property type="project" value="TreeGrafter"/>
</dbReference>
<feature type="region of interest" description="Disordered" evidence="4">
    <location>
        <begin position="462"/>
        <end position="530"/>
    </location>
</feature>
<feature type="compositionally biased region" description="Basic and acidic residues" evidence="4">
    <location>
        <begin position="27"/>
        <end position="36"/>
    </location>
</feature>
<evidence type="ECO:0000256" key="4">
    <source>
        <dbReference type="SAM" id="MobiDB-lite"/>
    </source>
</evidence>
<evidence type="ECO:0000256" key="2">
    <source>
        <dbReference type="ARBA" id="ARBA00007560"/>
    </source>
</evidence>
<keyword evidence="6" id="KW-1185">Reference proteome</keyword>
<feature type="region of interest" description="Disordered" evidence="4">
    <location>
        <begin position="1"/>
        <end position="66"/>
    </location>
</feature>
<keyword evidence="3" id="KW-0539">Nucleus</keyword>
<feature type="compositionally biased region" description="Low complexity" evidence="4">
    <location>
        <begin position="472"/>
        <end position="492"/>
    </location>
</feature>
<dbReference type="GO" id="GO:0000993">
    <property type="term" value="F:RNA polymerase II complex binding"/>
    <property type="evidence" value="ECO:0007669"/>
    <property type="project" value="TreeGrafter"/>
</dbReference>
<comment type="subcellular location">
    <subcellularLocation>
        <location evidence="1">Nucleus</location>
    </subcellularLocation>
</comment>
<dbReference type="PANTHER" id="PTHR23188">
    <property type="entry name" value="RNA POLYMERASE II-ASSOCIATED FACTOR 1 HOMOLOG"/>
    <property type="match status" value="1"/>
</dbReference>
<organism evidence="5 6">
    <name type="scientific">Pythium insidiosum</name>
    <name type="common">Pythiosis disease agent</name>
    <dbReference type="NCBI Taxonomy" id="114742"/>
    <lineage>
        <taxon>Eukaryota</taxon>
        <taxon>Sar</taxon>
        <taxon>Stramenopiles</taxon>
        <taxon>Oomycota</taxon>
        <taxon>Peronosporomycetes</taxon>
        <taxon>Pythiales</taxon>
        <taxon>Pythiaceae</taxon>
        <taxon>Pythium</taxon>
    </lineage>
</organism>
<dbReference type="GO" id="GO:0016593">
    <property type="term" value="C:Cdc73/Paf1 complex"/>
    <property type="evidence" value="ECO:0007669"/>
    <property type="project" value="InterPro"/>
</dbReference>
<evidence type="ECO:0008006" key="7">
    <source>
        <dbReference type="Google" id="ProtNLM"/>
    </source>
</evidence>
<dbReference type="PANTHER" id="PTHR23188:SF12">
    <property type="entry name" value="RNA POLYMERASE II-ASSOCIATED FACTOR 1 HOMOLOG"/>
    <property type="match status" value="1"/>
</dbReference>
<evidence type="ECO:0000256" key="3">
    <source>
        <dbReference type="ARBA" id="ARBA00023242"/>
    </source>
</evidence>
<sequence>MADVIPAKASSSSSSSSSAPRASSSSDARRSHESSSRSKPSGGSSRDDAARRAPPGKDATPEERAQYELERKKIQKYKEDKLKARRDHTRMILESHAQAKRRALLGKQSEFLTNLEFRNVLPELPFDTKFLMYPHEPDRLVKYKPNSLEMDYVYEIHEDSNLGLNIDLIDPAKYEAPERAGPLEIGDEQVLMMKETNAKNAKAKARPSVTWLRRTEYMGTDLSEMTHKFKSEVEIQSALREGTENALAEVVQHTLEDRAEASFRDASNPKTLVHPFKKNLKIAKVWDVFPDQVLAPNKYAILSYDLLPSHDLKGKNVADRENRALLCGVSKKASAADVIQGSILLPNARDEEQKENDEPQTEKFAYFREYQLSIDVMENRAREDSQHVVFMLDPESNQFTYADILHRIQLRKTKLVGEEKRRRGAIVHRREYSEAEADRRHAIRFEVGGLYDDALNDEELVREHKRRRGDKSSSSSSNANANAHANASASASGDERAREGDDDSAQEEKTIGDTGGGSSSPAISSESDSE</sequence>
<dbReference type="EMBL" id="JAKCXM010000011">
    <property type="protein sequence ID" value="KAJ0408494.1"/>
    <property type="molecule type" value="Genomic_DNA"/>
</dbReference>
<evidence type="ECO:0000313" key="6">
    <source>
        <dbReference type="Proteomes" id="UP001209570"/>
    </source>
</evidence>
<reference evidence="5" key="1">
    <citation type="submission" date="2021-12" db="EMBL/GenBank/DDBJ databases">
        <title>Prjna785345.</title>
        <authorList>
            <person name="Rujirawat T."/>
            <person name="Krajaejun T."/>
        </authorList>
    </citation>
    <scope>NUCLEOTIDE SEQUENCE</scope>
    <source>
        <strain evidence="5">Pi057C3</strain>
    </source>
</reference>
<dbReference type="Pfam" id="PF03985">
    <property type="entry name" value="Paf1"/>
    <property type="match status" value="1"/>
</dbReference>
<comment type="similarity">
    <text evidence="2">Belongs to the PAF1 family.</text>
</comment>
<feature type="compositionally biased region" description="Low complexity" evidence="4">
    <location>
        <begin position="519"/>
        <end position="530"/>
    </location>
</feature>
<dbReference type="GO" id="GO:0006368">
    <property type="term" value="P:transcription elongation by RNA polymerase II"/>
    <property type="evidence" value="ECO:0007669"/>
    <property type="project" value="InterPro"/>
</dbReference>
<evidence type="ECO:0000313" key="5">
    <source>
        <dbReference type="EMBL" id="KAJ0408494.1"/>
    </source>
</evidence>
<feature type="compositionally biased region" description="Low complexity" evidence="4">
    <location>
        <begin position="7"/>
        <end position="26"/>
    </location>
</feature>
<dbReference type="AlphaFoldDB" id="A0AAD5MAB0"/>
<comment type="caution">
    <text evidence="5">The sequence shown here is derived from an EMBL/GenBank/DDBJ whole genome shotgun (WGS) entry which is preliminary data.</text>
</comment>
<protein>
    <recommendedName>
        <fullName evidence="7">RNA polymerase II-associated factor 1</fullName>
    </recommendedName>
</protein>
<name>A0AAD5MAB0_PYTIN</name>
<proteinExistence type="inferred from homology"/>
<dbReference type="Proteomes" id="UP001209570">
    <property type="component" value="Unassembled WGS sequence"/>
</dbReference>
<accession>A0AAD5MAB0</accession>
<dbReference type="InterPro" id="IPR007133">
    <property type="entry name" value="RNA_pol_II-assoc_Paf1"/>
</dbReference>
<gene>
    <name evidence="5" type="ORF">P43SY_006424</name>
</gene>